<dbReference type="PANTHER" id="PTHR20855:SF52">
    <property type="entry name" value="ADIPONECTIN RECEPTOR PROTEIN"/>
    <property type="match status" value="1"/>
</dbReference>
<dbReference type="EMBL" id="JANBPY010000911">
    <property type="protein sequence ID" value="KAJ1962809.1"/>
    <property type="molecule type" value="Genomic_DNA"/>
</dbReference>
<dbReference type="InterPro" id="IPR004254">
    <property type="entry name" value="AdipoR/HlyIII-related"/>
</dbReference>
<keyword evidence="5 8" id="KW-0472">Membrane</keyword>
<comment type="caution">
    <text evidence="9">The sequence shown here is derived from an EMBL/GenBank/DDBJ whole genome shotgun (WGS) entry which is preliminary data.</text>
</comment>
<dbReference type="Pfam" id="PF03006">
    <property type="entry name" value="HlyIII"/>
    <property type="match status" value="1"/>
</dbReference>
<accession>A0A9W8AMY4</accession>
<dbReference type="PANTHER" id="PTHR20855">
    <property type="entry name" value="ADIPOR/PROGESTIN RECEPTOR-RELATED"/>
    <property type="match status" value="1"/>
</dbReference>
<dbReference type="GO" id="GO:0046872">
    <property type="term" value="F:metal ion binding"/>
    <property type="evidence" value="ECO:0007669"/>
    <property type="project" value="UniProtKB-KW"/>
</dbReference>
<evidence type="ECO:0000256" key="3">
    <source>
        <dbReference type="ARBA" id="ARBA00022692"/>
    </source>
</evidence>
<evidence type="ECO:0000313" key="10">
    <source>
        <dbReference type="Proteomes" id="UP001150925"/>
    </source>
</evidence>
<comment type="subcellular location">
    <subcellularLocation>
        <location evidence="1">Membrane</location>
        <topology evidence="1">Multi-pass membrane protein</topology>
    </subcellularLocation>
</comment>
<evidence type="ECO:0000256" key="2">
    <source>
        <dbReference type="ARBA" id="ARBA00007018"/>
    </source>
</evidence>
<dbReference type="Proteomes" id="UP001150925">
    <property type="component" value="Unassembled WGS sequence"/>
</dbReference>
<keyword evidence="6" id="KW-0862">Zinc</keyword>
<dbReference type="OrthoDB" id="529367at2759"/>
<name>A0A9W8AMY4_9FUNG</name>
<evidence type="ECO:0000256" key="7">
    <source>
        <dbReference type="SAM" id="MobiDB-lite"/>
    </source>
</evidence>
<sequence length="309" mass="35157">MANDCQSLADKPSPEHAPDMTTNVVSSAVRLLQFEQLPAWMKSNRFIRSGYRPPLRSYSKCVASLGYLHNETGNVYTHLAGVLLFLALGWLTQSYLNHHADSVRWADHVVQFTYIAGAVGCLGLSSTYHLLSCHSHPVAQRWNRCDYLGIVLLITASFYPPLYYTFYCRPTHLIAYLTMINCSALGVAYVVLQDRAQHDTFQVIRTVLFVTMGLSGVLPLAHGMIQLGINHAHSQLIIRWLFPMGFFYIFGAFLYAAKIPERWWPGKFDYWFHSHQIFHVLVILAAFCHYVGVISIFAWHHSNLPTCMV</sequence>
<dbReference type="GO" id="GO:0038023">
    <property type="term" value="F:signaling receptor activity"/>
    <property type="evidence" value="ECO:0007669"/>
    <property type="project" value="TreeGrafter"/>
</dbReference>
<protein>
    <submittedName>
        <fullName evidence="9">Uncharacterized protein</fullName>
    </submittedName>
</protein>
<evidence type="ECO:0000256" key="6">
    <source>
        <dbReference type="PIRSR" id="PIRSR604254-1"/>
    </source>
</evidence>
<dbReference type="AlphaFoldDB" id="A0A9W8AMY4"/>
<dbReference type="GO" id="GO:0006882">
    <property type="term" value="P:intracellular zinc ion homeostasis"/>
    <property type="evidence" value="ECO:0007669"/>
    <property type="project" value="TreeGrafter"/>
</dbReference>
<keyword evidence="10" id="KW-1185">Reference proteome</keyword>
<feature type="region of interest" description="Disordered" evidence="7">
    <location>
        <begin position="1"/>
        <end position="20"/>
    </location>
</feature>
<feature type="transmembrane region" description="Helical" evidence="8">
    <location>
        <begin position="145"/>
        <end position="167"/>
    </location>
</feature>
<feature type="transmembrane region" description="Helical" evidence="8">
    <location>
        <begin position="277"/>
        <end position="299"/>
    </location>
</feature>
<proteinExistence type="inferred from homology"/>
<feature type="binding site" evidence="6">
    <location>
        <position position="129"/>
    </location>
    <ligand>
        <name>Zn(2+)</name>
        <dbReference type="ChEBI" id="CHEBI:29105"/>
    </ligand>
</feature>
<organism evidence="9 10">
    <name type="scientific">Dispira parvispora</name>
    <dbReference type="NCBI Taxonomy" id="1520584"/>
    <lineage>
        <taxon>Eukaryota</taxon>
        <taxon>Fungi</taxon>
        <taxon>Fungi incertae sedis</taxon>
        <taxon>Zoopagomycota</taxon>
        <taxon>Kickxellomycotina</taxon>
        <taxon>Dimargaritomycetes</taxon>
        <taxon>Dimargaritales</taxon>
        <taxon>Dimargaritaceae</taxon>
        <taxon>Dispira</taxon>
    </lineage>
</organism>
<evidence type="ECO:0000256" key="5">
    <source>
        <dbReference type="ARBA" id="ARBA00023136"/>
    </source>
</evidence>
<keyword evidence="6" id="KW-0479">Metal-binding</keyword>
<feature type="binding site" evidence="6">
    <location>
        <position position="275"/>
    </location>
    <ligand>
        <name>Zn(2+)</name>
        <dbReference type="ChEBI" id="CHEBI:29105"/>
    </ligand>
</feature>
<evidence type="ECO:0000256" key="4">
    <source>
        <dbReference type="ARBA" id="ARBA00022989"/>
    </source>
</evidence>
<keyword evidence="3 8" id="KW-0812">Transmembrane</keyword>
<comment type="similarity">
    <text evidence="2">Belongs to the ADIPOR family.</text>
</comment>
<evidence type="ECO:0000313" key="9">
    <source>
        <dbReference type="EMBL" id="KAJ1962809.1"/>
    </source>
</evidence>
<feature type="binding site" evidence="6">
    <location>
        <position position="279"/>
    </location>
    <ligand>
        <name>Zn(2+)</name>
        <dbReference type="ChEBI" id="CHEBI:29105"/>
    </ligand>
</feature>
<reference evidence="9" key="1">
    <citation type="submission" date="2022-07" db="EMBL/GenBank/DDBJ databases">
        <title>Phylogenomic reconstructions and comparative analyses of Kickxellomycotina fungi.</title>
        <authorList>
            <person name="Reynolds N.K."/>
            <person name="Stajich J.E."/>
            <person name="Barry K."/>
            <person name="Grigoriev I.V."/>
            <person name="Crous P."/>
            <person name="Smith M.E."/>
        </authorList>
    </citation>
    <scope>NUCLEOTIDE SEQUENCE</scope>
    <source>
        <strain evidence="9">RSA 1196</strain>
    </source>
</reference>
<evidence type="ECO:0000256" key="8">
    <source>
        <dbReference type="SAM" id="Phobius"/>
    </source>
</evidence>
<feature type="transmembrane region" description="Helical" evidence="8">
    <location>
        <begin position="173"/>
        <end position="192"/>
    </location>
</feature>
<feature type="transmembrane region" description="Helical" evidence="8">
    <location>
        <begin position="237"/>
        <end position="256"/>
    </location>
</feature>
<feature type="transmembrane region" description="Helical" evidence="8">
    <location>
        <begin position="204"/>
        <end position="225"/>
    </location>
</feature>
<feature type="transmembrane region" description="Helical" evidence="8">
    <location>
        <begin position="112"/>
        <end position="133"/>
    </location>
</feature>
<evidence type="ECO:0000256" key="1">
    <source>
        <dbReference type="ARBA" id="ARBA00004141"/>
    </source>
</evidence>
<keyword evidence="4 8" id="KW-1133">Transmembrane helix</keyword>
<feature type="transmembrane region" description="Helical" evidence="8">
    <location>
        <begin position="75"/>
        <end position="92"/>
    </location>
</feature>
<gene>
    <name evidence="9" type="ORF">IWQ62_003410</name>
</gene>
<dbReference type="GO" id="GO:0016020">
    <property type="term" value="C:membrane"/>
    <property type="evidence" value="ECO:0007669"/>
    <property type="project" value="UniProtKB-SubCell"/>
</dbReference>